<sequence>MKIRLKNIILGIILGVIFSGCISKEVLPVSYYQLEIPYKEVNCKSIQVYHWLGVEAVEKINTQKIAYRQSPNEVAYFAKNQWIESLPDMLDSLMLKAAHQSCINLVESKDLARDSLKLYVLDFSYDEVSNRVLFEAKLQKNAKVSKTLWIYRDEVVPEGDFQEIIKTMNAVILDGYFQAFLQM</sequence>
<reference evidence="2 3" key="1">
    <citation type="journal article" date="2009" name="J. Bacteriol.">
        <title>Genome sequence of the emerging pathogen Helicobacter canadensis.</title>
        <authorList>
            <person name="Loman N.J."/>
            <person name="Snyder L.A."/>
            <person name="Linton J.D."/>
            <person name="Langdon R."/>
            <person name="Lawson A.J."/>
            <person name="Weinstock G.M."/>
            <person name="Wren B.W."/>
            <person name="Pallen M.J."/>
        </authorList>
    </citation>
    <scope>NUCLEOTIDE SEQUENCE [LARGE SCALE GENOMIC DNA]</scope>
    <source>
        <strain evidence="2 3">MIT 98-5491</strain>
    </source>
</reference>
<dbReference type="PROSITE" id="PS51257">
    <property type="entry name" value="PROKAR_LIPOPROTEIN"/>
    <property type="match status" value="1"/>
</dbReference>
<evidence type="ECO:0000313" key="3">
    <source>
        <dbReference type="Proteomes" id="UP000007032"/>
    </source>
</evidence>
<dbReference type="EMBL" id="CM000776">
    <property type="protein sequence ID" value="EES90227.1"/>
    <property type="molecule type" value="Genomic_DNA"/>
</dbReference>
<organism evidence="2 3">
    <name type="scientific">Helicobacter canadensis MIT 98-5491</name>
    <dbReference type="NCBI Taxonomy" id="537970"/>
    <lineage>
        <taxon>Bacteria</taxon>
        <taxon>Pseudomonadati</taxon>
        <taxon>Campylobacterota</taxon>
        <taxon>Epsilonproteobacteria</taxon>
        <taxon>Campylobacterales</taxon>
        <taxon>Helicobacteraceae</taxon>
        <taxon>Helicobacter</taxon>
    </lineage>
</organism>
<evidence type="ECO:0000259" key="1">
    <source>
        <dbReference type="Pfam" id="PF03886"/>
    </source>
</evidence>
<evidence type="ECO:0000313" key="2">
    <source>
        <dbReference type="EMBL" id="EES90227.1"/>
    </source>
</evidence>
<dbReference type="Pfam" id="PF03886">
    <property type="entry name" value="ABC_trans_aux"/>
    <property type="match status" value="1"/>
</dbReference>
<accession>C5ZYK9</accession>
<dbReference type="OrthoDB" id="5324473at2"/>
<keyword evidence="3" id="KW-1185">Reference proteome</keyword>
<gene>
    <name evidence="2" type="ORF">HCAN_1522</name>
</gene>
<dbReference type="SUPFAM" id="SSF159594">
    <property type="entry name" value="XCC0632-like"/>
    <property type="match status" value="1"/>
</dbReference>
<name>C5ZYK9_9HELI</name>
<dbReference type="Gene3D" id="3.40.50.10610">
    <property type="entry name" value="ABC-type transport auxiliary lipoprotein component"/>
    <property type="match status" value="1"/>
</dbReference>
<feature type="domain" description="ABC-type transport auxiliary lipoprotein component" evidence="1">
    <location>
        <begin position="54"/>
        <end position="96"/>
    </location>
</feature>
<dbReference type="HOGENOM" id="CLU_1473259_0_0_7"/>
<dbReference type="AlphaFoldDB" id="C5ZYK9"/>
<dbReference type="InterPro" id="IPR005586">
    <property type="entry name" value="ABC_trans_aux"/>
</dbReference>
<dbReference type="STRING" id="537970.HCAN_1522"/>
<proteinExistence type="predicted"/>
<dbReference type="RefSeq" id="WP_006656207.1">
    <property type="nucleotide sequence ID" value="NZ_CM000776.2"/>
</dbReference>
<dbReference type="Proteomes" id="UP000007032">
    <property type="component" value="Chromosome"/>
</dbReference>
<protein>
    <recommendedName>
        <fullName evidence="1">ABC-type transport auxiliary lipoprotein component domain-containing protein</fullName>
    </recommendedName>
</protein>